<dbReference type="SUPFAM" id="SSF51735">
    <property type="entry name" value="NAD(P)-binding Rossmann-fold domains"/>
    <property type="match status" value="1"/>
</dbReference>
<dbReference type="SUPFAM" id="SSF52283">
    <property type="entry name" value="Formate/glycerate dehydrogenase catalytic domain-like"/>
    <property type="match status" value="1"/>
</dbReference>
<comment type="caution">
    <text evidence="7">The sequence shown here is derived from an EMBL/GenBank/DDBJ whole genome shotgun (WGS) entry which is preliminary data.</text>
</comment>
<keyword evidence="8" id="KW-1185">Reference proteome</keyword>
<feature type="domain" description="D-isomer specific 2-hydroxyacid dehydrogenase NAD-binding" evidence="6">
    <location>
        <begin position="117"/>
        <end position="291"/>
    </location>
</feature>
<feature type="domain" description="D-isomer specific 2-hydroxyacid dehydrogenase catalytic" evidence="5">
    <location>
        <begin position="27"/>
        <end position="318"/>
    </location>
</feature>
<dbReference type="CDD" id="cd12169">
    <property type="entry name" value="PGDH_like_1"/>
    <property type="match status" value="1"/>
</dbReference>
<evidence type="ECO:0000256" key="1">
    <source>
        <dbReference type="ARBA" id="ARBA00005854"/>
    </source>
</evidence>
<protein>
    <submittedName>
        <fullName evidence="7">D-3-phosphoglycerate dehydrogenase</fullName>
    </submittedName>
</protein>
<evidence type="ECO:0000313" key="7">
    <source>
        <dbReference type="EMBL" id="RBP39988.1"/>
    </source>
</evidence>
<evidence type="ECO:0000259" key="5">
    <source>
        <dbReference type="Pfam" id="PF00389"/>
    </source>
</evidence>
<dbReference type="InterPro" id="IPR050857">
    <property type="entry name" value="D-2-hydroxyacid_DH"/>
</dbReference>
<dbReference type="GO" id="GO:0016616">
    <property type="term" value="F:oxidoreductase activity, acting on the CH-OH group of donors, NAD or NADP as acceptor"/>
    <property type="evidence" value="ECO:0007669"/>
    <property type="project" value="InterPro"/>
</dbReference>
<evidence type="ECO:0000256" key="3">
    <source>
        <dbReference type="ARBA" id="ARBA00023027"/>
    </source>
</evidence>
<keyword evidence="2 4" id="KW-0560">Oxidoreductase</keyword>
<dbReference type="PANTHER" id="PTHR42789:SF1">
    <property type="entry name" value="D-ISOMER SPECIFIC 2-HYDROXYACID DEHYDROGENASE FAMILY PROTEIN (AFU_ORTHOLOGUE AFUA_6G10090)"/>
    <property type="match status" value="1"/>
</dbReference>
<name>A0A366HC59_9BURK</name>
<evidence type="ECO:0000256" key="2">
    <source>
        <dbReference type="ARBA" id="ARBA00023002"/>
    </source>
</evidence>
<organism evidence="7 8">
    <name type="scientific">Eoetvoesiella caeni</name>
    <dbReference type="NCBI Taxonomy" id="645616"/>
    <lineage>
        <taxon>Bacteria</taxon>
        <taxon>Pseudomonadati</taxon>
        <taxon>Pseudomonadota</taxon>
        <taxon>Betaproteobacteria</taxon>
        <taxon>Burkholderiales</taxon>
        <taxon>Alcaligenaceae</taxon>
        <taxon>Eoetvoesiella</taxon>
    </lineage>
</organism>
<reference evidence="7 8" key="1">
    <citation type="submission" date="2018-06" db="EMBL/GenBank/DDBJ databases">
        <title>Genomic Encyclopedia of Type Strains, Phase IV (KMG-IV): sequencing the most valuable type-strain genomes for metagenomic binning, comparative biology and taxonomic classification.</title>
        <authorList>
            <person name="Goeker M."/>
        </authorList>
    </citation>
    <scope>NUCLEOTIDE SEQUENCE [LARGE SCALE GENOMIC DNA]</scope>
    <source>
        <strain evidence="7 8">DSM 25520</strain>
    </source>
</reference>
<dbReference type="Pfam" id="PF00389">
    <property type="entry name" value="2-Hacid_dh"/>
    <property type="match status" value="1"/>
</dbReference>
<comment type="similarity">
    <text evidence="1 4">Belongs to the D-isomer specific 2-hydroxyacid dehydrogenase family.</text>
</comment>
<accession>A0A366HC59</accession>
<dbReference type="InterPro" id="IPR006139">
    <property type="entry name" value="D-isomer_2_OHA_DH_cat_dom"/>
</dbReference>
<dbReference type="Pfam" id="PF02826">
    <property type="entry name" value="2-Hacid_dh_C"/>
    <property type="match status" value="1"/>
</dbReference>
<dbReference type="InterPro" id="IPR006140">
    <property type="entry name" value="D-isomer_DH_NAD-bd"/>
</dbReference>
<dbReference type="GO" id="GO:0051287">
    <property type="term" value="F:NAD binding"/>
    <property type="evidence" value="ECO:0007669"/>
    <property type="project" value="InterPro"/>
</dbReference>
<dbReference type="InterPro" id="IPR036291">
    <property type="entry name" value="NAD(P)-bd_dom_sf"/>
</dbReference>
<sequence length="342" mass="37295">MAPLMNVTIPDDYQDCVRYLHCFEKLARHGVQVFNDSTKNLADLAARLVTADAIVLTRERTAVSAALLDRLPRLRFISQTGSIGPHVDLDACTARGIAVADGRGSGVSSSTAELAWALVLASRRHLLAEANRLRDGLWQGHLGRQLKGRRLGIWSYGRIGRQVAAYGKAFGMEVWVWGGPGSTASARADGYAVAPSREAFFIDSDVVSLHLRLVPETRGIITLADLSLMKPTGLLVNTSRAELLAPHALERALRQGRPGFAAVDVYEEEPVLGARHPLLQLPNALCTPHIGFVEQDNYESAYGAAFDNIARYAAGEPVSLLNPEVQQHERQKSLPVYSETRT</sequence>
<evidence type="ECO:0000313" key="8">
    <source>
        <dbReference type="Proteomes" id="UP000253628"/>
    </source>
</evidence>
<dbReference type="AlphaFoldDB" id="A0A366HC59"/>
<gene>
    <name evidence="7" type="ORF">DFR37_10483</name>
</gene>
<evidence type="ECO:0000256" key="4">
    <source>
        <dbReference type="RuleBase" id="RU003719"/>
    </source>
</evidence>
<dbReference type="Proteomes" id="UP000253628">
    <property type="component" value="Unassembled WGS sequence"/>
</dbReference>
<dbReference type="PANTHER" id="PTHR42789">
    <property type="entry name" value="D-ISOMER SPECIFIC 2-HYDROXYACID DEHYDROGENASE FAMILY PROTEIN (AFU_ORTHOLOGUE AFUA_6G10090)"/>
    <property type="match status" value="1"/>
</dbReference>
<dbReference type="Gene3D" id="3.40.50.720">
    <property type="entry name" value="NAD(P)-binding Rossmann-like Domain"/>
    <property type="match status" value="2"/>
</dbReference>
<keyword evidence="3" id="KW-0520">NAD</keyword>
<proteinExistence type="inferred from homology"/>
<dbReference type="EMBL" id="QNRQ01000004">
    <property type="protein sequence ID" value="RBP39988.1"/>
    <property type="molecule type" value="Genomic_DNA"/>
</dbReference>
<evidence type="ECO:0000259" key="6">
    <source>
        <dbReference type="Pfam" id="PF02826"/>
    </source>
</evidence>